<keyword evidence="3" id="KW-1185">Reference proteome</keyword>
<organism evidence="2 3">
    <name type="scientific">Opisthorchis viverrini</name>
    <name type="common">Southeast Asian liver fluke</name>
    <dbReference type="NCBI Taxonomy" id="6198"/>
    <lineage>
        <taxon>Eukaryota</taxon>
        <taxon>Metazoa</taxon>
        <taxon>Spiralia</taxon>
        <taxon>Lophotrochozoa</taxon>
        <taxon>Platyhelminthes</taxon>
        <taxon>Trematoda</taxon>
        <taxon>Digenea</taxon>
        <taxon>Opisthorchiida</taxon>
        <taxon>Opisthorchiata</taxon>
        <taxon>Opisthorchiidae</taxon>
        <taxon>Opisthorchis</taxon>
    </lineage>
</organism>
<evidence type="ECO:0000313" key="3">
    <source>
        <dbReference type="Proteomes" id="UP000054324"/>
    </source>
</evidence>
<dbReference type="RefSeq" id="XP_009174725.1">
    <property type="nucleotide sequence ID" value="XM_009176461.1"/>
</dbReference>
<dbReference type="KEGG" id="ovi:T265_10169"/>
<dbReference type="EMBL" id="KL596960">
    <property type="protein sequence ID" value="KER21522.1"/>
    <property type="molecule type" value="Genomic_DNA"/>
</dbReference>
<proteinExistence type="predicted"/>
<sequence length="119" mass="13185">MSAKEPTRSLGAAEAVHVTLCLVGDTARRESGSMSVDFLILSGRDDNRIQYDTDGQERNKVAARRWQEQRRYIPEFQGTCAGCLFVWLSGVASANSLTEESTSFRRPLSQNHSSCGLSR</sequence>
<reference evidence="2 3" key="1">
    <citation type="submission" date="2013-11" db="EMBL/GenBank/DDBJ databases">
        <title>Opisthorchis viverrini - life in the bile duct.</title>
        <authorList>
            <person name="Young N.D."/>
            <person name="Nagarajan N."/>
            <person name="Lin S.J."/>
            <person name="Korhonen P.K."/>
            <person name="Jex A.R."/>
            <person name="Hall R.S."/>
            <person name="Safavi-Hemami H."/>
            <person name="Kaewkong W."/>
            <person name="Bertrand D."/>
            <person name="Gao S."/>
            <person name="Seet Q."/>
            <person name="Wongkham S."/>
            <person name="Teh B.T."/>
            <person name="Wongkham C."/>
            <person name="Intapan P.M."/>
            <person name="Maleewong W."/>
            <person name="Yang X."/>
            <person name="Hu M."/>
            <person name="Wang Z."/>
            <person name="Hofmann A."/>
            <person name="Sternberg P.W."/>
            <person name="Tan P."/>
            <person name="Wang J."/>
            <person name="Gasser R.B."/>
        </authorList>
    </citation>
    <scope>NUCLEOTIDE SEQUENCE [LARGE SCALE GENOMIC DNA]</scope>
</reference>
<accession>A0A074Z7G3</accession>
<evidence type="ECO:0000313" key="2">
    <source>
        <dbReference type="EMBL" id="KER21522.1"/>
    </source>
</evidence>
<evidence type="ECO:0000256" key="1">
    <source>
        <dbReference type="SAM" id="MobiDB-lite"/>
    </source>
</evidence>
<feature type="compositionally biased region" description="Polar residues" evidence="1">
    <location>
        <begin position="108"/>
        <end position="119"/>
    </location>
</feature>
<dbReference type="CTD" id="20324337"/>
<feature type="region of interest" description="Disordered" evidence="1">
    <location>
        <begin position="100"/>
        <end position="119"/>
    </location>
</feature>
<dbReference type="AlphaFoldDB" id="A0A074Z7G3"/>
<gene>
    <name evidence="2" type="ORF">T265_10169</name>
</gene>
<protein>
    <submittedName>
        <fullName evidence="2">Uncharacterized protein</fullName>
    </submittedName>
</protein>
<name>A0A074Z7G3_OPIVI</name>
<dbReference type="GeneID" id="20324337"/>
<dbReference type="Proteomes" id="UP000054324">
    <property type="component" value="Unassembled WGS sequence"/>
</dbReference>